<dbReference type="GO" id="GO:0140566">
    <property type="term" value="F:histone reader activity"/>
    <property type="evidence" value="ECO:0007669"/>
    <property type="project" value="InterPro"/>
</dbReference>
<dbReference type="Proteomes" id="UP001153076">
    <property type="component" value="Unassembled WGS sequence"/>
</dbReference>
<keyword evidence="9" id="KW-1185">Reference proteome</keyword>
<feature type="region of interest" description="Disordered" evidence="6">
    <location>
        <begin position="55"/>
        <end position="135"/>
    </location>
</feature>
<organism evidence="8 9">
    <name type="scientific">Carnegiea gigantea</name>
    <dbReference type="NCBI Taxonomy" id="171969"/>
    <lineage>
        <taxon>Eukaryota</taxon>
        <taxon>Viridiplantae</taxon>
        <taxon>Streptophyta</taxon>
        <taxon>Embryophyta</taxon>
        <taxon>Tracheophyta</taxon>
        <taxon>Spermatophyta</taxon>
        <taxon>Magnoliopsida</taxon>
        <taxon>eudicotyledons</taxon>
        <taxon>Gunneridae</taxon>
        <taxon>Pentapetalae</taxon>
        <taxon>Caryophyllales</taxon>
        <taxon>Cactineae</taxon>
        <taxon>Cactaceae</taxon>
        <taxon>Cactoideae</taxon>
        <taxon>Echinocereeae</taxon>
        <taxon>Carnegiea</taxon>
    </lineage>
</organism>
<dbReference type="OrthoDB" id="651601at2759"/>
<feature type="region of interest" description="Disordered" evidence="6">
    <location>
        <begin position="464"/>
        <end position="483"/>
    </location>
</feature>
<reference evidence="8" key="1">
    <citation type="submission" date="2022-04" db="EMBL/GenBank/DDBJ databases">
        <title>Carnegiea gigantea Genome sequencing and assembly v2.</title>
        <authorList>
            <person name="Copetti D."/>
            <person name="Sanderson M.J."/>
            <person name="Burquez A."/>
            <person name="Wojciechowski M.F."/>
        </authorList>
    </citation>
    <scope>NUCLEOTIDE SEQUENCE</scope>
    <source>
        <strain evidence="8">SGP5-SGP5p</strain>
        <tissue evidence="8">Aerial part</tissue>
    </source>
</reference>
<feature type="domain" description="AIPP2-like SPOC-like" evidence="7">
    <location>
        <begin position="291"/>
        <end position="420"/>
    </location>
</feature>
<dbReference type="InterPro" id="IPR049914">
    <property type="entry name" value="PHD1-3/5-6"/>
</dbReference>
<dbReference type="InterPro" id="IPR056280">
    <property type="entry name" value="AIPP2-like_SPOC"/>
</dbReference>
<keyword evidence="5" id="KW-0804">Transcription</keyword>
<name>A0A9Q1KYJ9_9CARY</name>
<dbReference type="GO" id="GO:0034244">
    <property type="term" value="P:negative regulation of transcription elongation by RNA polymerase II"/>
    <property type="evidence" value="ECO:0007669"/>
    <property type="project" value="InterPro"/>
</dbReference>
<keyword evidence="4" id="KW-0805">Transcription regulation</keyword>
<evidence type="ECO:0000259" key="7">
    <source>
        <dbReference type="Pfam" id="PF23121"/>
    </source>
</evidence>
<evidence type="ECO:0000256" key="6">
    <source>
        <dbReference type="SAM" id="MobiDB-lite"/>
    </source>
</evidence>
<evidence type="ECO:0000313" key="9">
    <source>
        <dbReference type="Proteomes" id="UP001153076"/>
    </source>
</evidence>
<evidence type="ECO:0000256" key="4">
    <source>
        <dbReference type="ARBA" id="ARBA00023015"/>
    </source>
</evidence>
<evidence type="ECO:0000256" key="1">
    <source>
        <dbReference type="ARBA" id="ARBA00022723"/>
    </source>
</evidence>
<dbReference type="EMBL" id="JAKOGI010000005">
    <property type="protein sequence ID" value="KAJ8452270.1"/>
    <property type="molecule type" value="Genomic_DNA"/>
</dbReference>
<feature type="region of interest" description="Disordered" evidence="6">
    <location>
        <begin position="177"/>
        <end position="196"/>
    </location>
</feature>
<feature type="compositionally biased region" description="Low complexity" evidence="6">
    <location>
        <begin position="120"/>
        <end position="135"/>
    </location>
</feature>
<dbReference type="Pfam" id="PF23121">
    <property type="entry name" value="SPOC_AIPP2"/>
    <property type="match status" value="1"/>
</dbReference>
<comment type="caution">
    <text evidence="8">The sequence shown here is derived from an EMBL/GenBank/DDBJ whole genome shotgun (WGS) entry which is preliminary data.</text>
</comment>
<evidence type="ECO:0000313" key="8">
    <source>
        <dbReference type="EMBL" id="KAJ8452270.1"/>
    </source>
</evidence>
<evidence type="ECO:0000256" key="3">
    <source>
        <dbReference type="ARBA" id="ARBA00022833"/>
    </source>
</evidence>
<sequence length="596" mass="65658">MDKISVSGLYKGFAYFDDSGIAVPQLTDSTATRSTIRNPPENTKMKYMPVEEALGRESGASKSSFPVTRKASLPSRPPMNAVSSPSREPVRFRLQSSNFIKKPNPQIGPPGFTKPLNLRSVPSSSTAQNSSSSKGASANAALPMLLQFQQAYRRLWSSVSDKGRLVVQKEVALMESPARTGNAARSGRVSNSAADKESTKFSPRYLLWETSSAKPPLSSLKVPQIDIEKDNRDPGRSSVLVVQGLAAVNSAFGVHANPQPRKAHSEREEPAEVAMKLDRYLPNCPAASPRWKGDFKVHSDDVCCGLVDGIQAHPPCKVHSKVYELAQQLPKSLDFELLPRLKLWSDLFKADAPGGLDIGLYFLPSKRNEQTYACLVKQLDQWDMLLRTHVHGVELLISSSKHLEHNSQRINKKYFLWGVFRDFNDNMVALISTSNAIVLAQSFEAEDLTPVASAVDHLAIVDATEPSKDQAPSNGAEKPPLEEYNDEDMDIDMMGGQDVGMPDLVVKRPKDTVGDPPEGEIRPSDDTPMDKLLRSSPPEVIKVPEHSTISFEYAEQAFNRQLQESFDRFAKMLGIKEAEGVKVEVKAEGETWSQGT</sequence>
<keyword evidence="3" id="KW-0862">Zinc</keyword>
<feature type="region of interest" description="Disordered" evidence="6">
    <location>
        <begin position="508"/>
        <end position="530"/>
    </location>
</feature>
<keyword evidence="2" id="KW-0863">Zinc-finger</keyword>
<evidence type="ECO:0000256" key="5">
    <source>
        <dbReference type="ARBA" id="ARBA00023163"/>
    </source>
</evidence>
<protein>
    <recommendedName>
        <fullName evidence="7">AIPP2-like SPOC-like domain-containing protein</fullName>
    </recommendedName>
</protein>
<keyword evidence="1" id="KW-0479">Metal-binding</keyword>
<dbReference type="PANTHER" id="PTHR33304:SF36">
    <property type="entry name" value="GB|AAF26970.1-RELATED"/>
    <property type="match status" value="1"/>
</dbReference>
<proteinExistence type="predicted"/>
<accession>A0A9Q1KYJ9</accession>
<gene>
    <name evidence="8" type="ORF">Cgig2_006075</name>
</gene>
<evidence type="ECO:0000256" key="2">
    <source>
        <dbReference type="ARBA" id="ARBA00022771"/>
    </source>
</evidence>
<dbReference type="PANTHER" id="PTHR33304">
    <property type="match status" value="1"/>
</dbReference>
<dbReference type="GO" id="GO:0008270">
    <property type="term" value="F:zinc ion binding"/>
    <property type="evidence" value="ECO:0007669"/>
    <property type="project" value="UniProtKB-KW"/>
</dbReference>
<dbReference type="AlphaFoldDB" id="A0A9Q1KYJ9"/>